<reference evidence="2" key="1">
    <citation type="journal article" date="2021" name="Front. Microbiol.">
        <title>Comprehensive Comparative Genomics and Phenotyping of Methylobacterium Species.</title>
        <authorList>
            <person name="Alessa O."/>
            <person name="Ogura Y."/>
            <person name="Fujitani Y."/>
            <person name="Takami H."/>
            <person name="Hayashi T."/>
            <person name="Sahin N."/>
            <person name="Tani A."/>
        </authorList>
    </citation>
    <scope>NUCLEOTIDE SEQUENCE</scope>
    <source>
        <strain evidence="2">DSM 14458</strain>
    </source>
</reference>
<sequence length="76" mass="8486">MPRFFFNVQDGVDLRDEEGMLLPDLDAARRLAIQYAGALLGESGQSIGFGDTWHLEATDEAKKVVFRLDFRVRAAA</sequence>
<dbReference type="EMBL" id="BPRE01000009">
    <property type="protein sequence ID" value="GJE76507.1"/>
    <property type="molecule type" value="Genomic_DNA"/>
</dbReference>
<feature type="domain" description="DUF6894" evidence="1">
    <location>
        <begin position="3"/>
        <end position="70"/>
    </location>
</feature>
<evidence type="ECO:0000259" key="1">
    <source>
        <dbReference type="Pfam" id="PF21834"/>
    </source>
</evidence>
<keyword evidence="3" id="KW-1185">Reference proteome</keyword>
<dbReference type="InterPro" id="IPR054189">
    <property type="entry name" value="DUF6894"/>
</dbReference>
<evidence type="ECO:0000313" key="2">
    <source>
        <dbReference type="EMBL" id="GJE76507.1"/>
    </source>
</evidence>
<reference evidence="2" key="2">
    <citation type="submission" date="2021-08" db="EMBL/GenBank/DDBJ databases">
        <authorList>
            <person name="Tani A."/>
            <person name="Ola A."/>
            <person name="Ogura Y."/>
            <person name="Katsura K."/>
            <person name="Hayashi T."/>
        </authorList>
    </citation>
    <scope>NUCLEOTIDE SEQUENCE</scope>
    <source>
        <strain evidence="2">DSM 14458</strain>
    </source>
</reference>
<protein>
    <recommendedName>
        <fullName evidence="1">DUF6894 domain-containing protein</fullName>
    </recommendedName>
</protein>
<organism evidence="2 3">
    <name type="scientific">Methylorubrum suomiense</name>
    <dbReference type="NCBI Taxonomy" id="144191"/>
    <lineage>
        <taxon>Bacteria</taxon>
        <taxon>Pseudomonadati</taxon>
        <taxon>Pseudomonadota</taxon>
        <taxon>Alphaproteobacteria</taxon>
        <taxon>Hyphomicrobiales</taxon>
        <taxon>Methylobacteriaceae</taxon>
        <taxon>Methylorubrum</taxon>
    </lineage>
</organism>
<accession>A0ABQ4V0Q0</accession>
<comment type="caution">
    <text evidence="2">The sequence shown here is derived from an EMBL/GenBank/DDBJ whole genome shotgun (WGS) entry which is preliminary data.</text>
</comment>
<name>A0ABQ4V0Q0_9HYPH</name>
<dbReference type="Proteomes" id="UP001055093">
    <property type="component" value="Unassembled WGS sequence"/>
</dbReference>
<dbReference type="RefSeq" id="WP_137827347.1">
    <property type="nucleotide sequence ID" value="NZ_BPRE01000009.1"/>
</dbReference>
<evidence type="ECO:0000313" key="3">
    <source>
        <dbReference type="Proteomes" id="UP001055093"/>
    </source>
</evidence>
<proteinExistence type="predicted"/>
<gene>
    <name evidence="2" type="ORF">BGCPKDLD_3101</name>
</gene>
<dbReference type="Pfam" id="PF21834">
    <property type="entry name" value="DUF6894"/>
    <property type="match status" value="1"/>
</dbReference>